<feature type="transmembrane region" description="Helical" evidence="8">
    <location>
        <begin position="159"/>
        <end position="181"/>
    </location>
</feature>
<feature type="transmembrane region" description="Helical" evidence="8">
    <location>
        <begin position="293"/>
        <end position="313"/>
    </location>
</feature>
<dbReference type="InterPro" id="IPR036259">
    <property type="entry name" value="MFS_trans_sf"/>
</dbReference>
<evidence type="ECO:0000256" key="5">
    <source>
        <dbReference type="ARBA" id="ARBA00022692"/>
    </source>
</evidence>
<organism evidence="10 11">
    <name type="scientific">Magnetospirillum molischianum DSM 120</name>
    <dbReference type="NCBI Taxonomy" id="1150626"/>
    <lineage>
        <taxon>Bacteria</taxon>
        <taxon>Pseudomonadati</taxon>
        <taxon>Pseudomonadota</taxon>
        <taxon>Alphaproteobacteria</taxon>
        <taxon>Rhodospirillales</taxon>
        <taxon>Rhodospirillaceae</taxon>
        <taxon>Magnetospirillum</taxon>
    </lineage>
</organism>
<dbReference type="InterPro" id="IPR024989">
    <property type="entry name" value="MFS_assoc_dom"/>
</dbReference>
<dbReference type="Proteomes" id="UP000004169">
    <property type="component" value="Unassembled WGS sequence"/>
</dbReference>
<dbReference type="Pfam" id="PF12832">
    <property type="entry name" value="MFS_1_like"/>
    <property type="match status" value="1"/>
</dbReference>
<accession>H8FPW5</accession>
<dbReference type="GO" id="GO:0015528">
    <property type="term" value="F:lactose:proton symporter activity"/>
    <property type="evidence" value="ECO:0007669"/>
    <property type="project" value="TreeGrafter"/>
</dbReference>
<keyword evidence="3" id="KW-1003">Cell membrane</keyword>
<dbReference type="SUPFAM" id="SSF103473">
    <property type="entry name" value="MFS general substrate transporter"/>
    <property type="match status" value="1"/>
</dbReference>
<dbReference type="NCBIfam" id="NF037955">
    <property type="entry name" value="mfs"/>
    <property type="match status" value="1"/>
</dbReference>
<feature type="domain" description="Major facilitator superfamily associated" evidence="9">
    <location>
        <begin position="8"/>
        <end position="352"/>
    </location>
</feature>
<keyword evidence="7 8" id="KW-0472">Membrane</keyword>
<dbReference type="PIRSF" id="PIRSF004925">
    <property type="entry name" value="HcaT"/>
    <property type="match status" value="1"/>
</dbReference>
<dbReference type="eggNOG" id="COG2814">
    <property type="taxonomic scope" value="Bacteria"/>
</dbReference>
<reference evidence="10 11" key="1">
    <citation type="journal article" date="2012" name="J. Bacteriol.">
        <title>Draft Genome Sequence of the Purple Photosynthetic Bacterium Phaeospirillum molischianum DSM120, a Particularly Versatile Bacterium.</title>
        <authorList>
            <person name="Duquesne K."/>
            <person name="Prima V."/>
            <person name="Ji B."/>
            <person name="Rouy Z."/>
            <person name="Medigue C."/>
            <person name="Talla E."/>
            <person name="Sturgis J.N."/>
        </authorList>
    </citation>
    <scope>NUCLEOTIDE SEQUENCE [LARGE SCALE GENOMIC DNA]</scope>
    <source>
        <strain evidence="11">DSM120</strain>
    </source>
</reference>
<dbReference type="STRING" id="1150626.PHAMO_20089"/>
<evidence type="ECO:0000256" key="2">
    <source>
        <dbReference type="ARBA" id="ARBA00022448"/>
    </source>
</evidence>
<dbReference type="GO" id="GO:0005886">
    <property type="term" value="C:plasma membrane"/>
    <property type="evidence" value="ECO:0007669"/>
    <property type="project" value="UniProtKB-SubCell"/>
</dbReference>
<dbReference type="PANTHER" id="PTHR23522">
    <property type="entry name" value="BLL5896 PROTEIN"/>
    <property type="match status" value="1"/>
</dbReference>
<evidence type="ECO:0000313" key="11">
    <source>
        <dbReference type="Proteomes" id="UP000004169"/>
    </source>
</evidence>
<evidence type="ECO:0000313" key="10">
    <source>
        <dbReference type="EMBL" id="CCG40403.1"/>
    </source>
</evidence>
<feature type="transmembrane region" description="Helical" evidence="8">
    <location>
        <begin position="73"/>
        <end position="92"/>
    </location>
</feature>
<keyword evidence="6 8" id="KW-1133">Transmembrane helix</keyword>
<feature type="transmembrane region" description="Helical" evidence="8">
    <location>
        <begin position="193"/>
        <end position="215"/>
    </location>
</feature>
<feature type="transmembrane region" description="Helical" evidence="8">
    <location>
        <begin position="357"/>
        <end position="375"/>
    </location>
</feature>
<evidence type="ECO:0000256" key="6">
    <source>
        <dbReference type="ARBA" id="ARBA00022989"/>
    </source>
</evidence>
<keyword evidence="2" id="KW-0813">Transport</keyword>
<evidence type="ECO:0000256" key="3">
    <source>
        <dbReference type="ARBA" id="ARBA00022475"/>
    </source>
</evidence>
<feature type="transmembrane region" description="Helical" evidence="8">
    <location>
        <begin position="42"/>
        <end position="61"/>
    </location>
</feature>
<name>H8FPW5_MAGML</name>
<evidence type="ECO:0000256" key="1">
    <source>
        <dbReference type="ARBA" id="ARBA00004429"/>
    </source>
</evidence>
<evidence type="ECO:0000256" key="8">
    <source>
        <dbReference type="SAM" id="Phobius"/>
    </source>
</evidence>
<dbReference type="OrthoDB" id="9150135at2"/>
<dbReference type="Gene3D" id="1.20.1250.20">
    <property type="entry name" value="MFS general substrate transporter like domains"/>
    <property type="match status" value="2"/>
</dbReference>
<feature type="transmembrane region" description="Helical" evidence="8">
    <location>
        <begin position="325"/>
        <end position="345"/>
    </location>
</feature>
<keyword evidence="5 8" id="KW-0812">Transmembrane</keyword>
<gene>
    <name evidence="10" type="ORF">PHAMO_20089</name>
</gene>
<dbReference type="PANTHER" id="PTHR23522:SF10">
    <property type="entry name" value="3-PHENYLPROPIONIC ACID TRANSPORTER-RELATED"/>
    <property type="match status" value="1"/>
</dbReference>
<comment type="caution">
    <text evidence="10">The sequence shown here is derived from an EMBL/GenBank/DDBJ whole genome shotgun (WGS) entry which is preliminary data.</text>
</comment>
<feature type="transmembrane region" description="Helical" evidence="8">
    <location>
        <begin position="12"/>
        <end position="30"/>
    </location>
</feature>
<feature type="transmembrane region" description="Helical" evidence="8">
    <location>
        <begin position="98"/>
        <end position="123"/>
    </location>
</feature>
<protein>
    <submittedName>
        <fullName evidence="10">Permease of the major facilitator superfamily</fullName>
    </submittedName>
</protein>
<dbReference type="NCBIfam" id="NF008346">
    <property type="entry name" value="PRK11128.1"/>
    <property type="match status" value="1"/>
</dbReference>
<evidence type="ECO:0000256" key="4">
    <source>
        <dbReference type="ARBA" id="ARBA00022519"/>
    </source>
</evidence>
<feature type="transmembrane region" description="Helical" evidence="8">
    <location>
        <begin position="261"/>
        <end position="281"/>
    </location>
</feature>
<dbReference type="GO" id="GO:0030395">
    <property type="term" value="F:lactose binding"/>
    <property type="evidence" value="ECO:0007669"/>
    <property type="project" value="TreeGrafter"/>
</dbReference>
<feature type="transmembrane region" description="Helical" evidence="8">
    <location>
        <begin position="135"/>
        <end position="153"/>
    </location>
</feature>
<keyword evidence="4" id="KW-0997">Cell inner membrane</keyword>
<evidence type="ECO:0000256" key="7">
    <source>
        <dbReference type="ARBA" id="ARBA00023136"/>
    </source>
</evidence>
<dbReference type="InterPro" id="IPR026032">
    <property type="entry name" value="HcaT-like"/>
</dbReference>
<dbReference type="AlphaFoldDB" id="H8FPW5"/>
<sequence length="386" mass="41469">MSSTGKAMRLAIYYSALFSIIGILAPFWPLWLSSRGLSPSEIGILIAFTYLTRLVANPLVGHWVDHRGDRKRPILILAAAATIFCLLFPFAWGFWPILIVTLLVFLPFNGLMPVGDSLVLMVAAREKLDYGRIRLWGSLAFVATASLVGRALAEWPVTNLPWLFCAILFCLTLSCTALPDARVQLRDHPPPPLRPLLGSGLFLLFLGATALNQTAHTVYYGFATLHWKAAGLSDATIGLLWSEGVVAEIVLFSLSGRVVAWLGPAGLILSAGLCGIVRWFVLGATTEPALLALVQILHAATFGCAHLGAMHFIQQAVPPSLSVRAQGLFTALSVGLAPGLVIAAAGPLYERLDGEAFWVMAGLSAAAALMAWPLARRWNGRSLIAP</sequence>
<evidence type="ECO:0000259" key="9">
    <source>
        <dbReference type="Pfam" id="PF12832"/>
    </source>
</evidence>
<dbReference type="EMBL" id="CAHP01000012">
    <property type="protein sequence ID" value="CCG40403.1"/>
    <property type="molecule type" value="Genomic_DNA"/>
</dbReference>
<proteinExistence type="predicted"/>
<comment type="subcellular location">
    <subcellularLocation>
        <location evidence="1">Cell inner membrane</location>
        <topology evidence="1">Multi-pass membrane protein</topology>
    </subcellularLocation>
</comment>
<keyword evidence="11" id="KW-1185">Reference proteome</keyword>